<evidence type="ECO:0000313" key="1">
    <source>
        <dbReference type="EMBL" id="KAK4263806.1"/>
    </source>
</evidence>
<organism evidence="1 2">
    <name type="scientific">Acacia crassicarpa</name>
    <name type="common">northern wattle</name>
    <dbReference type="NCBI Taxonomy" id="499986"/>
    <lineage>
        <taxon>Eukaryota</taxon>
        <taxon>Viridiplantae</taxon>
        <taxon>Streptophyta</taxon>
        <taxon>Embryophyta</taxon>
        <taxon>Tracheophyta</taxon>
        <taxon>Spermatophyta</taxon>
        <taxon>Magnoliopsida</taxon>
        <taxon>eudicotyledons</taxon>
        <taxon>Gunneridae</taxon>
        <taxon>Pentapetalae</taxon>
        <taxon>rosids</taxon>
        <taxon>fabids</taxon>
        <taxon>Fabales</taxon>
        <taxon>Fabaceae</taxon>
        <taxon>Caesalpinioideae</taxon>
        <taxon>mimosoid clade</taxon>
        <taxon>Acacieae</taxon>
        <taxon>Acacia</taxon>
    </lineage>
</organism>
<proteinExistence type="predicted"/>
<keyword evidence="2" id="KW-1185">Reference proteome</keyword>
<dbReference type="EMBL" id="JAWXYG010000009">
    <property type="protein sequence ID" value="KAK4263806.1"/>
    <property type="molecule type" value="Genomic_DNA"/>
</dbReference>
<comment type="caution">
    <text evidence="1">The sequence shown here is derived from an EMBL/GenBank/DDBJ whole genome shotgun (WGS) entry which is preliminary data.</text>
</comment>
<gene>
    <name evidence="1" type="ORF">QN277_029177</name>
</gene>
<dbReference type="Proteomes" id="UP001293593">
    <property type="component" value="Unassembled WGS sequence"/>
</dbReference>
<protein>
    <submittedName>
        <fullName evidence="1">Uncharacterized protein</fullName>
    </submittedName>
</protein>
<name>A0AAE1J7A6_9FABA</name>
<sequence>MMRGMKRTMKMMVLIWGATMPFYRLCRKIFILFQSVLVAKSFMLIKHC</sequence>
<accession>A0AAE1J7A6</accession>
<dbReference type="AlphaFoldDB" id="A0AAE1J7A6"/>
<evidence type="ECO:0000313" key="2">
    <source>
        <dbReference type="Proteomes" id="UP001293593"/>
    </source>
</evidence>
<reference evidence="1" key="1">
    <citation type="submission" date="2023-10" db="EMBL/GenBank/DDBJ databases">
        <title>Chromosome-level genome of the transformable northern wattle, Acacia crassicarpa.</title>
        <authorList>
            <person name="Massaro I."/>
            <person name="Sinha N.R."/>
            <person name="Poethig S."/>
            <person name="Leichty A.R."/>
        </authorList>
    </citation>
    <scope>NUCLEOTIDE SEQUENCE</scope>
    <source>
        <strain evidence="1">Acra3RX</strain>
        <tissue evidence="1">Leaf</tissue>
    </source>
</reference>